<dbReference type="PANTHER" id="PTHR43289:SF34">
    <property type="entry name" value="SERINE_THREONINE-PROTEIN KINASE YBDM-RELATED"/>
    <property type="match status" value="1"/>
</dbReference>
<dbReference type="PROSITE" id="PS00109">
    <property type="entry name" value="PROTEIN_KINASE_TYR"/>
    <property type="match status" value="1"/>
</dbReference>
<evidence type="ECO:0000259" key="7">
    <source>
        <dbReference type="PROSITE" id="PS50011"/>
    </source>
</evidence>
<evidence type="ECO:0000256" key="5">
    <source>
        <dbReference type="SAM" id="MobiDB-lite"/>
    </source>
</evidence>
<evidence type="ECO:0000256" key="2">
    <source>
        <dbReference type="ARBA" id="ARBA00022741"/>
    </source>
</evidence>
<feature type="transmembrane region" description="Helical" evidence="6">
    <location>
        <begin position="415"/>
        <end position="435"/>
    </location>
</feature>
<dbReference type="OrthoDB" id="9801841at2"/>
<dbReference type="InterPro" id="IPR008266">
    <property type="entry name" value="Tyr_kinase_AS"/>
</dbReference>
<keyword evidence="6" id="KW-0472">Membrane</keyword>
<feature type="compositionally biased region" description="Polar residues" evidence="5">
    <location>
        <begin position="391"/>
        <end position="400"/>
    </location>
</feature>
<keyword evidence="4" id="KW-0067">ATP-binding</keyword>
<dbReference type="KEGG" id="ccro:CMC5_012310"/>
<dbReference type="InterPro" id="IPR011009">
    <property type="entry name" value="Kinase-like_dom_sf"/>
</dbReference>
<sequence>MSGLGNVGAGHTLGRYQLLVPIALGGMATVWAARTTGAFQKIVAVKLMRNELSDEDDFEQMFLDEASLVSQIRHPNVVEILDLGEEDRALYQVMEWVDGEPLHVVLRESRSRGGIPLPILLRVMKQVCAGLHAAHELRGPDGALVGLVHRDVSPQNILVGYDGMVKVVDFGVAKAALNKQTTRVGSLKGRAPYMAPEQLRGEPIDRRTDIFALGILLYQLLTGKHPFQGDNEFETMRRITSGVPPTPPRSLVPALSSEVEAIVLRALASSPGDRFSTMLEVLRSLENATPPEAQISAEDVAEYMRATVGHRGEQRRAAIRDAEQSTRGERTSPARQSSLASGARLAPDLPASSPELAAIVRAAAAAAEGRQALPEPPLPPVHVVPVPPPQSTSSTSQGPRSTVLPRIQAMPHARLLLVAAITLALLLAGLSLVLFTR</sequence>
<name>A0A0K1E962_CHOCO</name>
<keyword evidence="9" id="KW-1185">Reference proteome</keyword>
<gene>
    <name evidence="8" type="ORF">CMC5_012310</name>
</gene>
<keyword evidence="6" id="KW-1133">Transmembrane helix</keyword>
<dbReference type="SUPFAM" id="SSF56112">
    <property type="entry name" value="Protein kinase-like (PK-like)"/>
    <property type="match status" value="1"/>
</dbReference>
<dbReference type="RefSeq" id="WP_050429516.1">
    <property type="nucleotide sequence ID" value="NZ_CP012159.1"/>
</dbReference>
<feature type="region of interest" description="Disordered" evidence="5">
    <location>
        <begin position="308"/>
        <end position="348"/>
    </location>
</feature>
<keyword evidence="3 8" id="KW-0418">Kinase</keyword>
<keyword evidence="6" id="KW-0812">Transmembrane</keyword>
<protein>
    <submittedName>
        <fullName evidence="8">Serine/threonine protein kinase</fullName>
    </submittedName>
</protein>
<keyword evidence="1" id="KW-0808">Transferase</keyword>
<dbReference type="STRING" id="52.CMC5_012310"/>
<dbReference type="Proteomes" id="UP000067626">
    <property type="component" value="Chromosome"/>
</dbReference>
<evidence type="ECO:0000313" key="8">
    <source>
        <dbReference type="EMBL" id="AKT37103.1"/>
    </source>
</evidence>
<evidence type="ECO:0000256" key="4">
    <source>
        <dbReference type="ARBA" id="ARBA00022840"/>
    </source>
</evidence>
<feature type="compositionally biased region" description="Basic and acidic residues" evidence="5">
    <location>
        <begin position="310"/>
        <end position="332"/>
    </location>
</feature>
<keyword evidence="2" id="KW-0547">Nucleotide-binding</keyword>
<feature type="region of interest" description="Disordered" evidence="5">
    <location>
        <begin position="370"/>
        <end position="401"/>
    </location>
</feature>
<dbReference type="CDD" id="cd14014">
    <property type="entry name" value="STKc_PknB_like"/>
    <property type="match status" value="1"/>
</dbReference>
<accession>A0A0K1E962</accession>
<dbReference type="EMBL" id="CP012159">
    <property type="protein sequence ID" value="AKT37103.1"/>
    <property type="molecule type" value="Genomic_DNA"/>
</dbReference>
<evidence type="ECO:0000256" key="3">
    <source>
        <dbReference type="ARBA" id="ARBA00022777"/>
    </source>
</evidence>
<dbReference type="Gene3D" id="3.30.200.20">
    <property type="entry name" value="Phosphorylase Kinase, domain 1"/>
    <property type="match status" value="1"/>
</dbReference>
<dbReference type="GO" id="GO:0004674">
    <property type="term" value="F:protein serine/threonine kinase activity"/>
    <property type="evidence" value="ECO:0007669"/>
    <property type="project" value="UniProtKB-KW"/>
</dbReference>
<dbReference type="Gene3D" id="1.10.510.10">
    <property type="entry name" value="Transferase(Phosphotransferase) domain 1"/>
    <property type="match status" value="1"/>
</dbReference>
<dbReference type="InterPro" id="IPR000719">
    <property type="entry name" value="Prot_kinase_dom"/>
</dbReference>
<dbReference type="PANTHER" id="PTHR43289">
    <property type="entry name" value="MITOGEN-ACTIVATED PROTEIN KINASE KINASE KINASE 20-RELATED"/>
    <property type="match status" value="1"/>
</dbReference>
<evidence type="ECO:0000313" key="9">
    <source>
        <dbReference type="Proteomes" id="UP000067626"/>
    </source>
</evidence>
<organism evidence="8 9">
    <name type="scientific">Chondromyces crocatus</name>
    <dbReference type="NCBI Taxonomy" id="52"/>
    <lineage>
        <taxon>Bacteria</taxon>
        <taxon>Pseudomonadati</taxon>
        <taxon>Myxococcota</taxon>
        <taxon>Polyangia</taxon>
        <taxon>Polyangiales</taxon>
        <taxon>Polyangiaceae</taxon>
        <taxon>Chondromyces</taxon>
    </lineage>
</organism>
<dbReference type="GO" id="GO:0005524">
    <property type="term" value="F:ATP binding"/>
    <property type="evidence" value="ECO:0007669"/>
    <property type="project" value="UniProtKB-KW"/>
</dbReference>
<feature type="compositionally biased region" description="Pro residues" evidence="5">
    <location>
        <begin position="374"/>
        <end position="390"/>
    </location>
</feature>
<dbReference type="PROSITE" id="PS50011">
    <property type="entry name" value="PROTEIN_KINASE_DOM"/>
    <property type="match status" value="1"/>
</dbReference>
<dbReference type="Pfam" id="PF00069">
    <property type="entry name" value="Pkinase"/>
    <property type="match status" value="1"/>
</dbReference>
<evidence type="ECO:0000256" key="6">
    <source>
        <dbReference type="SAM" id="Phobius"/>
    </source>
</evidence>
<dbReference type="PATRIC" id="fig|52.7.peg.1312"/>
<feature type="domain" description="Protein kinase" evidence="7">
    <location>
        <begin position="16"/>
        <end position="286"/>
    </location>
</feature>
<reference evidence="8 9" key="1">
    <citation type="submission" date="2015-07" db="EMBL/GenBank/DDBJ databases">
        <title>Genome analysis of myxobacterium Chondromyces crocatus Cm c5 reveals a high potential for natural compound synthesis and the genetic basis for the loss of fruiting body formation.</title>
        <authorList>
            <person name="Zaburannyi N."/>
            <person name="Bunk B."/>
            <person name="Maier J."/>
            <person name="Overmann J."/>
            <person name="Mueller R."/>
        </authorList>
    </citation>
    <scope>NUCLEOTIDE SEQUENCE [LARGE SCALE GENOMIC DNA]</scope>
    <source>
        <strain evidence="8 9">Cm c5</strain>
    </source>
</reference>
<keyword evidence="8" id="KW-0723">Serine/threonine-protein kinase</keyword>
<dbReference type="AlphaFoldDB" id="A0A0K1E962"/>
<proteinExistence type="predicted"/>
<evidence type="ECO:0000256" key="1">
    <source>
        <dbReference type="ARBA" id="ARBA00022679"/>
    </source>
</evidence>